<evidence type="ECO:0000313" key="2">
    <source>
        <dbReference type="Proteomes" id="UP000187203"/>
    </source>
</evidence>
<dbReference type="Proteomes" id="UP000187203">
    <property type="component" value="Unassembled WGS sequence"/>
</dbReference>
<organism evidence="1 2">
    <name type="scientific">Corchorus olitorius</name>
    <dbReference type="NCBI Taxonomy" id="93759"/>
    <lineage>
        <taxon>Eukaryota</taxon>
        <taxon>Viridiplantae</taxon>
        <taxon>Streptophyta</taxon>
        <taxon>Embryophyta</taxon>
        <taxon>Tracheophyta</taxon>
        <taxon>Spermatophyta</taxon>
        <taxon>Magnoliopsida</taxon>
        <taxon>eudicotyledons</taxon>
        <taxon>Gunneridae</taxon>
        <taxon>Pentapetalae</taxon>
        <taxon>rosids</taxon>
        <taxon>malvids</taxon>
        <taxon>Malvales</taxon>
        <taxon>Malvaceae</taxon>
        <taxon>Grewioideae</taxon>
        <taxon>Apeibeae</taxon>
        <taxon>Corchorus</taxon>
    </lineage>
</organism>
<sequence length="63" mass="7478">MELHENIRRTPGETVEFIKAYLSEFQRCQQATTTASTLVMLFCPFHQANHHLHFMLERRTLSE</sequence>
<dbReference type="EMBL" id="AWUE01014373">
    <property type="protein sequence ID" value="OMP03920.1"/>
    <property type="molecule type" value="Genomic_DNA"/>
</dbReference>
<protein>
    <submittedName>
        <fullName evidence="1">Uncharacterized protein</fullName>
    </submittedName>
</protein>
<keyword evidence="2" id="KW-1185">Reference proteome</keyword>
<comment type="caution">
    <text evidence="1">The sequence shown here is derived from an EMBL/GenBank/DDBJ whole genome shotgun (WGS) entry which is preliminary data.</text>
</comment>
<accession>A0A1R3K9Z0</accession>
<evidence type="ECO:0000313" key="1">
    <source>
        <dbReference type="EMBL" id="OMP03920.1"/>
    </source>
</evidence>
<proteinExistence type="predicted"/>
<dbReference type="OrthoDB" id="1748820at2759"/>
<name>A0A1R3K9Z0_9ROSI</name>
<gene>
    <name evidence="1" type="ORF">COLO4_10106</name>
</gene>
<reference evidence="2" key="1">
    <citation type="submission" date="2013-09" db="EMBL/GenBank/DDBJ databases">
        <title>Corchorus olitorius genome sequencing.</title>
        <authorList>
            <person name="Alam M."/>
            <person name="Haque M.S."/>
            <person name="Islam M.S."/>
            <person name="Emdad E.M."/>
            <person name="Islam M.M."/>
            <person name="Ahmed B."/>
            <person name="Halim A."/>
            <person name="Hossen Q.M.M."/>
            <person name="Hossain M.Z."/>
            <person name="Ahmed R."/>
            <person name="Khan M.M."/>
            <person name="Islam R."/>
            <person name="Rashid M.M."/>
            <person name="Khan S.A."/>
            <person name="Rahman M.S."/>
            <person name="Alam M."/>
            <person name="Yahiya A.S."/>
            <person name="Khan M.S."/>
            <person name="Azam M.S."/>
            <person name="Haque T."/>
            <person name="Lashkar M.Z.H."/>
            <person name="Akhand A.I."/>
            <person name="Morshed G."/>
            <person name="Roy S."/>
            <person name="Uddin K.S."/>
            <person name="Rabeya T."/>
            <person name="Hossain A.S."/>
            <person name="Chowdhury A."/>
            <person name="Snigdha A.R."/>
            <person name="Mortoza M.S."/>
            <person name="Matin S.A."/>
            <person name="Hoque S.M.E."/>
            <person name="Islam M.K."/>
            <person name="Roy D.K."/>
            <person name="Haider R."/>
            <person name="Moosa M.M."/>
            <person name="Elias S.M."/>
            <person name="Hasan A.M."/>
            <person name="Jahan S."/>
            <person name="Shafiuddin M."/>
            <person name="Mahmood N."/>
            <person name="Shommy N.S."/>
        </authorList>
    </citation>
    <scope>NUCLEOTIDE SEQUENCE [LARGE SCALE GENOMIC DNA]</scope>
    <source>
        <strain evidence="2">cv. O-4</strain>
    </source>
</reference>
<dbReference type="AlphaFoldDB" id="A0A1R3K9Z0"/>